<feature type="compositionally biased region" description="Acidic residues" evidence="3">
    <location>
        <begin position="277"/>
        <end position="294"/>
    </location>
</feature>
<gene>
    <name evidence="5" type="ORF">F511_02282</name>
</gene>
<evidence type="ECO:0000259" key="4">
    <source>
        <dbReference type="PROSITE" id="PS50102"/>
    </source>
</evidence>
<protein>
    <submittedName>
        <fullName evidence="5">Glycine-rich RNA-binding protein 4, mitochondrial</fullName>
    </submittedName>
</protein>
<dbReference type="SMART" id="SM00360">
    <property type="entry name" value="RRM"/>
    <property type="match status" value="1"/>
</dbReference>
<dbReference type="InterPro" id="IPR052462">
    <property type="entry name" value="SLIRP/GR-RBP-like"/>
</dbReference>
<organism evidence="5 6">
    <name type="scientific">Dorcoceras hygrometricum</name>
    <dbReference type="NCBI Taxonomy" id="472368"/>
    <lineage>
        <taxon>Eukaryota</taxon>
        <taxon>Viridiplantae</taxon>
        <taxon>Streptophyta</taxon>
        <taxon>Embryophyta</taxon>
        <taxon>Tracheophyta</taxon>
        <taxon>Spermatophyta</taxon>
        <taxon>Magnoliopsida</taxon>
        <taxon>eudicotyledons</taxon>
        <taxon>Gunneridae</taxon>
        <taxon>Pentapetalae</taxon>
        <taxon>asterids</taxon>
        <taxon>lamiids</taxon>
        <taxon>Lamiales</taxon>
        <taxon>Gesneriaceae</taxon>
        <taxon>Didymocarpoideae</taxon>
        <taxon>Trichosporeae</taxon>
        <taxon>Loxocarpinae</taxon>
        <taxon>Dorcoceras</taxon>
    </lineage>
</organism>
<dbReference type="Pfam" id="PF00076">
    <property type="entry name" value="RRM_1"/>
    <property type="match status" value="1"/>
</dbReference>
<dbReference type="AlphaFoldDB" id="A0A2Z7CF13"/>
<keyword evidence="1 2" id="KW-0694">RNA-binding</keyword>
<evidence type="ECO:0000313" key="5">
    <source>
        <dbReference type="EMBL" id="KZV45622.1"/>
    </source>
</evidence>
<dbReference type="InterPro" id="IPR012677">
    <property type="entry name" value="Nucleotide-bd_a/b_plait_sf"/>
</dbReference>
<evidence type="ECO:0000256" key="2">
    <source>
        <dbReference type="PROSITE-ProRule" id="PRU00176"/>
    </source>
</evidence>
<accession>A0A2Z7CF13</accession>
<dbReference type="CDD" id="cd21608">
    <property type="entry name" value="RRM2_NsCP33_like"/>
    <property type="match status" value="1"/>
</dbReference>
<dbReference type="GO" id="GO:0003723">
    <property type="term" value="F:RNA binding"/>
    <property type="evidence" value="ECO:0007669"/>
    <property type="project" value="UniProtKB-UniRule"/>
</dbReference>
<dbReference type="InterPro" id="IPR000504">
    <property type="entry name" value="RRM_dom"/>
</dbReference>
<dbReference type="Gene3D" id="3.30.70.330">
    <property type="match status" value="1"/>
</dbReference>
<dbReference type="SUPFAM" id="SSF54928">
    <property type="entry name" value="RNA-binding domain, RBD"/>
    <property type="match status" value="1"/>
</dbReference>
<feature type="region of interest" description="Disordered" evidence="3">
    <location>
        <begin position="191"/>
        <end position="213"/>
    </location>
</feature>
<reference evidence="5 6" key="1">
    <citation type="journal article" date="2015" name="Proc. Natl. Acad. Sci. U.S.A.">
        <title>The resurrection genome of Boea hygrometrica: A blueprint for survival of dehydration.</title>
        <authorList>
            <person name="Xiao L."/>
            <person name="Yang G."/>
            <person name="Zhang L."/>
            <person name="Yang X."/>
            <person name="Zhao S."/>
            <person name="Ji Z."/>
            <person name="Zhou Q."/>
            <person name="Hu M."/>
            <person name="Wang Y."/>
            <person name="Chen M."/>
            <person name="Xu Y."/>
            <person name="Jin H."/>
            <person name="Xiao X."/>
            <person name="Hu G."/>
            <person name="Bao F."/>
            <person name="Hu Y."/>
            <person name="Wan P."/>
            <person name="Li L."/>
            <person name="Deng X."/>
            <person name="Kuang T."/>
            <person name="Xiang C."/>
            <person name="Zhu J.K."/>
            <person name="Oliver M.J."/>
            <person name="He Y."/>
        </authorList>
    </citation>
    <scope>NUCLEOTIDE SEQUENCE [LARGE SCALE GENOMIC DNA]</scope>
    <source>
        <strain evidence="6">cv. XS01</strain>
    </source>
</reference>
<dbReference type="EMBL" id="KQ996030">
    <property type="protein sequence ID" value="KZV45622.1"/>
    <property type="molecule type" value="Genomic_DNA"/>
</dbReference>
<proteinExistence type="predicted"/>
<dbReference type="PANTHER" id="PTHR48027">
    <property type="entry name" value="HETEROGENEOUS NUCLEAR RIBONUCLEOPROTEIN 87F-RELATED"/>
    <property type="match status" value="1"/>
</dbReference>
<dbReference type="InterPro" id="IPR048289">
    <property type="entry name" value="RRM2_NsCP33-like"/>
</dbReference>
<feature type="region of interest" description="Disordered" evidence="3">
    <location>
        <begin position="240"/>
        <end position="301"/>
    </location>
</feature>
<sequence>MAFLNRVGNLLKQTVSKHTSFELAASNSSLFQAIRSMSSSSKLFVGGLSYNTDEMGLRDAFAKYGDVVEAKIILDRDTGRSKGFGFITYATTEAASSAIQAFDGQDLHGRRIRVNYAIEKPRGGGFGGGYGSGGGFNYGGQDGGNYGGRGYQGGGYGDSGGNYSGGDSVQGGGYGGSGGGGFGSGNQYPSGGGVNYGDGESVQGGRYGGSGGGRFGGGNQYSSGGGSDYSGADAVQGVGKHSSEFCDNVSGSSLDQETKGSYGEIQERDETGLNADFGEDLLDEDYKDDKDEPNDYANTRG</sequence>
<name>A0A2Z7CF13_9LAMI</name>
<keyword evidence="6" id="KW-1185">Reference proteome</keyword>
<dbReference type="PROSITE" id="PS50102">
    <property type="entry name" value="RRM"/>
    <property type="match status" value="1"/>
</dbReference>
<evidence type="ECO:0000313" key="6">
    <source>
        <dbReference type="Proteomes" id="UP000250235"/>
    </source>
</evidence>
<dbReference type="OrthoDB" id="439808at2759"/>
<dbReference type="Proteomes" id="UP000250235">
    <property type="component" value="Unassembled WGS sequence"/>
</dbReference>
<dbReference type="InterPro" id="IPR035979">
    <property type="entry name" value="RBD_domain_sf"/>
</dbReference>
<evidence type="ECO:0000256" key="1">
    <source>
        <dbReference type="ARBA" id="ARBA00022884"/>
    </source>
</evidence>
<evidence type="ECO:0000256" key="3">
    <source>
        <dbReference type="SAM" id="MobiDB-lite"/>
    </source>
</evidence>
<feature type="domain" description="RRM" evidence="4">
    <location>
        <begin position="41"/>
        <end position="119"/>
    </location>
</feature>
<dbReference type="PRINTS" id="PR01228">
    <property type="entry name" value="EGGSHELL"/>
</dbReference>